<evidence type="ECO:0000256" key="2">
    <source>
        <dbReference type="ARBA" id="ARBA00022490"/>
    </source>
</evidence>
<dbReference type="PROSITE" id="PS00680">
    <property type="entry name" value="MAP_1"/>
    <property type="match status" value="1"/>
</dbReference>
<dbReference type="GO" id="GO:0008270">
    <property type="term" value="F:zinc ion binding"/>
    <property type="evidence" value="ECO:0007669"/>
    <property type="project" value="UniProtKB-KW"/>
</dbReference>
<organism evidence="12 13">
    <name type="scientific">Cystoisospora suis</name>
    <dbReference type="NCBI Taxonomy" id="483139"/>
    <lineage>
        <taxon>Eukaryota</taxon>
        <taxon>Sar</taxon>
        <taxon>Alveolata</taxon>
        <taxon>Apicomplexa</taxon>
        <taxon>Conoidasida</taxon>
        <taxon>Coccidia</taxon>
        <taxon>Eucoccidiorida</taxon>
        <taxon>Eimeriorina</taxon>
        <taxon>Sarcocystidae</taxon>
        <taxon>Cystoisospora</taxon>
    </lineage>
</organism>
<dbReference type="InterPro" id="IPR001714">
    <property type="entry name" value="Pept_M24_MAP"/>
</dbReference>
<sequence length="377" mass="42235">MPTSSSSSSSLSNDKETGSLKCEGCGKSVKGDLSCPKCVSLGIKRSYFCSQDCFKANWKEHKKVHEVFLLLQKRKEEERHQISSSSSSSLANAKKPYDPNDRVAWQGDPHLRNFVNFSFTGPLRPWPVVYPMRSVPAGIPLPDYAHTGTPQSEVDSRRKSNVHVHTPEQISRLREACLLGREALDYAHSLIKPGITTEEIDLKVHEFVVTRGGYPSPLNYNGFPKSCCTSVNEVICHGIPDLRPLVEGDLVNVDITVYYKGMHGDLNETYFVGETGRDEESERLVEGAYECLMTAIKQCKPGVMYRELGRTISDVADKHKLSVVRSYCGHGIGELFHTTPNIPHYRKNKAVRKKERKKGILCQLSSRYGLDSKKEGK</sequence>
<name>A0A2C6KZM7_9APIC</name>
<dbReference type="Proteomes" id="UP000221165">
    <property type="component" value="Unassembled WGS sequence"/>
</dbReference>
<dbReference type="Gene3D" id="6.10.140.2220">
    <property type="match status" value="1"/>
</dbReference>
<dbReference type="RefSeq" id="XP_067922978.1">
    <property type="nucleotide sequence ID" value="XM_068065045.1"/>
</dbReference>
<dbReference type="InterPro" id="IPR031615">
    <property type="entry name" value="Zfn-C6H2"/>
</dbReference>
<dbReference type="GO" id="GO:0006508">
    <property type="term" value="P:proteolysis"/>
    <property type="evidence" value="ECO:0007669"/>
    <property type="project" value="UniProtKB-KW"/>
</dbReference>
<dbReference type="GO" id="GO:0070006">
    <property type="term" value="F:metalloaminopeptidase activity"/>
    <property type="evidence" value="ECO:0007669"/>
    <property type="project" value="InterPro"/>
</dbReference>
<keyword evidence="1 9" id="KW-0031">Aminopeptidase</keyword>
<keyword evidence="2" id="KW-0963">Cytoplasm</keyword>
<evidence type="ECO:0000256" key="9">
    <source>
        <dbReference type="RuleBase" id="RU003653"/>
    </source>
</evidence>
<dbReference type="Pfam" id="PF15801">
    <property type="entry name" value="zf-C6H2"/>
    <property type="match status" value="1"/>
</dbReference>
<dbReference type="PANTHER" id="PTHR43330:SF7">
    <property type="entry name" value="METHIONINE AMINOPEPTIDASE 1"/>
    <property type="match status" value="1"/>
</dbReference>
<accession>A0A2C6KZM7</accession>
<dbReference type="GO" id="GO:0005829">
    <property type="term" value="C:cytosol"/>
    <property type="evidence" value="ECO:0007669"/>
    <property type="project" value="TreeGrafter"/>
</dbReference>
<dbReference type="VEuPathDB" id="ToxoDB:CSUI_004864"/>
<dbReference type="InterPro" id="IPR036005">
    <property type="entry name" value="Creatinase/aminopeptidase-like"/>
</dbReference>
<evidence type="ECO:0000256" key="3">
    <source>
        <dbReference type="ARBA" id="ARBA00022670"/>
    </source>
</evidence>
<dbReference type="PRINTS" id="PR00599">
    <property type="entry name" value="MAPEPTIDASE"/>
</dbReference>
<dbReference type="CDD" id="cd01086">
    <property type="entry name" value="MetAP1"/>
    <property type="match status" value="1"/>
</dbReference>
<feature type="domain" description="C6H2-type" evidence="11">
    <location>
        <begin position="19"/>
        <end position="72"/>
    </location>
</feature>
<dbReference type="GeneID" id="94428256"/>
<dbReference type="GO" id="GO:0004239">
    <property type="term" value="F:initiator methionyl aminopeptidase activity"/>
    <property type="evidence" value="ECO:0007669"/>
    <property type="project" value="UniProtKB-EC"/>
</dbReference>
<dbReference type="InterPro" id="IPR000994">
    <property type="entry name" value="Pept_M24"/>
</dbReference>
<evidence type="ECO:0000313" key="13">
    <source>
        <dbReference type="Proteomes" id="UP000221165"/>
    </source>
</evidence>
<comment type="caution">
    <text evidence="12">The sequence shown here is derived from an EMBL/GenBank/DDBJ whole genome shotgun (WGS) entry which is preliminary data.</text>
</comment>
<evidence type="ECO:0000313" key="12">
    <source>
        <dbReference type="EMBL" id="PHJ21294.1"/>
    </source>
</evidence>
<dbReference type="InterPro" id="IPR002467">
    <property type="entry name" value="Pept_M24A_MAP1"/>
</dbReference>
<dbReference type="EMBL" id="MIGC01002327">
    <property type="protein sequence ID" value="PHJ21294.1"/>
    <property type="molecule type" value="Genomic_DNA"/>
</dbReference>
<keyword evidence="6" id="KW-0378">Hydrolase</keyword>
<evidence type="ECO:0000256" key="10">
    <source>
        <dbReference type="SAM" id="MobiDB-lite"/>
    </source>
</evidence>
<dbReference type="PANTHER" id="PTHR43330">
    <property type="entry name" value="METHIONINE AMINOPEPTIDASE"/>
    <property type="match status" value="1"/>
</dbReference>
<comment type="cofactor">
    <cofactor evidence="9">
        <name>Co(2+)</name>
        <dbReference type="ChEBI" id="CHEBI:48828"/>
    </cofactor>
    <cofactor evidence="9">
        <name>Zn(2+)</name>
        <dbReference type="ChEBI" id="CHEBI:29105"/>
    </cofactor>
    <cofactor evidence="9">
        <name>Mn(2+)</name>
        <dbReference type="ChEBI" id="CHEBI:29035"/>
    </cofactor>
    <cofactor evidence="9">
        <name>Fe(2+)</name>
        <dbReference type="ChEBI" id="CHEBI:29033"/>
    </cofactor>
    <text evidence="9">Binds 2 divalent metal cations per subunit. Has a high-affinity and a low affinity metal-binding site. The true nature of the physiological cofactor is under debate. The enzyme is active with cobalt, zinc, manganese or divalent iron ions.</text>
</comment>
<proteinExistence type="inferred from homology"/>
<keyword evidence="13" id="KW-1185">Reference proteome</keyword>
<protein>
    <recommendedName>
        <fullName evidence="9">Methionine aminopeptidase</fullName>
        <ecNumber evidence="9">3.4.11.18</ecNumber>
    </recommendedName>
</protein>
<dbReference type="Gene3D" id="3.90.230.10">
    <property type="entry name" value="Creatinase/methionine aminopeptidase superfamily"/>
    <property type="match status" value="1"/>
</dbReference>
<evidence type="ECO:0000256" key="7">
    <source>
        <dbReference type="ARBA" id="ARBA00022833"/>
    </source>
</evidence>
<reference evidence="12 13" key="1">
    <citation type="journal article" date="2017" name="Int. J. Parasitol.">
        <title>The genome of the protozoan parasite Cystoisospora suis and a reverse vaccinology approach to identify vaccine candidates.</title>
        <authorList>
            <person name="Palmieri N."/>
            <person name="Shrestha A."/>
            <person name="Ruttkowski B."/>
            <person name="Beck T."/>
            <person name="Vogl C."/>
            <person name="Tomley F."/>
            <person name="Blake D.P."/>
            <person name="Joachim A."/>
        </authorList>
    </citation>
    <scope>NUCLEOTIDE SEQUENCE [LARGE SCALE GENOMIC DNA]</scope>
    <source>
        <strain evidence="12 13">Wien I</strain>
    </source>
</reference>
<dbReference type="AlphaFoldDB" id="A0A2C6KZM7"/>
<keyword evidence="3 9" id="KW-0645">Protease</keyword>
<dbReference type="NCBIfam" id="TIGR00500">
    <property type="entry name" value="met_pdase_I"/>
    <property type="match status" value="1"/>
</dbReference>
<dbReference type="EC" id="3.4.11.18" evidence="9"/>
<dbReference type="OrthoDB" id="3209743at2759"/>
<evidence type="ECO:0000256" key="6">
    <source>
        <dbReference type="ARBA" id="ARBA00022801"/>
    </source>
</evidence>
<feature type="region of interest" description="Disordered" evidence="10">
    <location>
        <begin position="79"/>
        <end position="102"/>
    </location>
</feature>
<evidence type="ECO:0000256" key="4">
    <source>
        <dbReference type="ARBA" id="ARBA00022723"/>
    </source>
</evidence>
<dbReference type="Pfam" id="PF00557">
    <property type="entry name" value="Peptidase_M24"/>
    <property type="match status" value="1"/>
</dbReference>
<comment type="function">
    <text evidence="9">Cotranslationally removes the N-terminal methionine from nascent proteins. The N-terminal methionine is often cleaved when the second residue in the primary sequence is small and uncharged (Met-Ala-, Cys, Gly, Pro, Ser, Thr, or Val).</text>
</comment>
<gene>
    <name evidence="12" type="ORF">CSUI_004864</name>
</gene>
<comment type="catalytic activity">
    <reaction evidence="9">
        <text>Release of N-terminal amino acids, preferentially methionine, from peptides and arylamides.</text>
        <dbReference type="EC" id="3.4.11.18"/>
    </reaction>
</comment>
<keyword evidence="5 8" id="KW-0863">Zinc-finger</keyword>
<evidence type="ECO:0000256" key="1">
    <source>
        <dbReference type="ARBA" id="ARBA00022438"/>
    </source>
</evidence>
<dbReference type="SUPFAM" id="SSF55920">
    <property type="entry name" value="Creatinase/aminopeptidase"/>
    <property type="match status" value="1"/>
</dbReference>
<dbReference type="PROSITE" id="PS52013">
    <property type="entry name" value="ZF_C6H2"/>
    <property type="match status" value="1"/>
</dbReference>
<evidence type="ECO:0000256" key="5">
    <source>
        <dbReference type="ARBA" id="ARBA00022771"/>
    </source>
</evidence>
<keyword evidence="7" id="KW-0862">Zinc</keyword>
<evidence type="ECO:0000256" key="8">
    <source>
        <dbReference type="PROSITE-ProRule" id="PRU01357"/>
    </source>
</evidence>
<comment type="similarity">
    <text evidence="8">Belongs to the peptidase M24A family. Methionine aminopeptidase type 1 subfamily.</text>
</comment>
<evidence type="ECO:0000259" key="11">
    <source>
        <dbReference type="PROSITE" id="PS52013"/>
    </source>
</evidence>
<keyword evidence="4 9" id="KW-0479">Metal-binding</keyword>